<comment type="similarity">
    <text evidence="2">Belongs to the bacterial solute-binding protein 5 family.</text>
</comment>
<evidence type="ECO:0000313" key="6">
    <source>
        <dbReference type="Proteomes" id="UP000323142"/>
    </source>
</evidence>
<organism evidence="5 6">
    <name type="scientific">Salinarimonas soli</name>
    <dbReference type="NCBI Taxonomy" id="1638099"/>
    <lineage>
        <taxon>Bacteria</taxon>
        <taxon>Pseudomonadati</taxon>
        <taxon>Pseudomonadota</taxon>
        <taxon>Alphaproteobacteria</taxon>
        <taxon>Hyphomicrobiales</taxon>
        <taxon>Salinarimonadaceae</taxon>
        <taxon>Salinarimonas</taxon>
    </lineage>
</organism>
<keyword evidence="3" id="KW-0732">Signal</keyword>
<evidence type="ECO:0000313" key="5">
    <source>
        <dbReference type="EMBL" id="KAA2244230.1"/>
    </source>
</evidence>
<dbReference type="PROSITE" id="PS51318">
    <property type="entry name" value="TAT"/>
    <property type="match status" value="1"/>
</dbReference>
<dbReference type="InterPro" id="IPR006311">
    <property type="entry name" value="TAT_signal"/>
</dbReference>
<evidence type="ECO:0000256" key="2">
    <source>
        <dbReference type="ARBA" id="ARBA00005695"/>
    </source>
</evidence>
<reference evidence="5 6" key="1">
    <citation type="submission" date="2019-09" db="EMBL/GenBank/DDBJ databases">
        <title>Salinarimonas rosea gen. nov., sp. nov., a new member of the a-2 subgroup of the Proteobacteria.</title>
        <authorList>
            <person name="Liu J."/>
        </authorList>
    </citation>
    <scope>NUCLEOTIDE SEQUENCE [LARGE SCALE GENOMIC DNA]</scope>
    <source>
        <strain evidence="5 6">BN140002</strain>
    </source>
</reference>
<dbReference type="CDD" id="cd08502">
    <property type="entry name" value="PBP2_NikA_DppA_OppA_like_16"/>
    <property type="match status" value="1"/>
</dbReference>
<dbReference type="EMBL" id="VUOA01000003">
    <property type="protein sequence ID" value="KAA2244230.1"/>
    <property type="molecule type" value="Genomic_DNA"/>
</dbReference>
<evidence type="ECO:0000256" key="1">
    <source>
        <dbReference type="ARBA" id="ARBA00004418"/>
    </source>
</evidence>
<dbReference type="InterPro" id="IPR039424">
    <property type="entry name" value="SBP_5"/>
</dbReference>
<dbReference type="SUPFAM" id="SSF53850">
    <property type="entry name" value="Periplasmic binding protein-like II"/>
    <property type="match status" value="1"/>
</dbReference>
<name>A0A5B2W0I2_9HYPH</name>
<dbReference type="Gene3D" id="3.40.190.10">
    <property type="entry name" value="Periplasmic binding protein-like II"/>
    <property type="match status" value="1"/>
</dbReference>
<dbReference type="GO" id="GO:0015833">
    <property type="term" value="P:peptide transport"/>
    <property type="evidence" value="ECO:0007669"/>
    <property type="project" value="TreeGrafter"/>
</dbReference>
<evidence type="ECO:0000256" key="3">
    <source>
        <dbReference type="ARBA" id="ARBA00022729"/>
    </source>
</evidence>
<dbReference type="GO" id="GO:1904680">
    <property type="term" value="F:peptide transmembrane transporter activity"/>
    <property type="evidence" value="ECO:0007669"/>
    <property type="project" value="TreeGrafter"/>
</dbReference>
<dbReference type="PANTHER" id="PTHR30290:SF38">
    <property type="entry name" value="D,D-DIPEPTIDE-BINDING PERIPLASMIC PROTEIN DDPA-RELATED"/>
    <property type="match status" value="1"/>
</dbReference>
<evidence type="ECO:0000259" key="4">
    <source>
        <dbReference type="Pfam" id="PF00496"/>
    </source>
</evidence>
<feature type="domain" description="Solute-binding protein family 5" evidence="4">
    <location>
        <begin position="75"/>
        <end position="438"/>
    </location>
</feature>
<dbReference type="Gene3D" id="3.10.105.10">
    <property type="entry name" value="Dipeptide-binding Protein, Domain 3"/>
    <property type="match status" value="1"/>
</dbReference>
<comment type="caution">
    <text evidence="5">The sequence shown here is derived from an EMBL/GenBank/DDBJ whole genome shotgun (WGS) entry which is preliminary data.</text>
</comment>
<dbReference type="Proteomes" id="UP000323142">
    <property type="component" value="Unassembled WGS sequence"/>
</dbReference>
<dbReference type="RefSeq" id="WP_149815135.1">
    <property type="nucleotide sequence ID" value="NZ_VUOA01000003.1"/>
</dbReference>
<dbReference type="Pfam" id="PF00496">
    <property type="entry name" value="SBP_bac_5"/>
    <property type="match status" value="1"/>
</dbReference>
<dbReference type="AlphaFoldDB" id="A0A5B2W0I2"/>
<gene>
    <name evidence="5" type="ORF">F0L46_00855</name>
</gene>
<dbReference type="OrthoDB" id="9803988at2"/>
<comment type="subcellular location">
    <subcellularLocation>
        <location evidence="1">Periplasm</location>
    </subcellularLocation>
</comment>
<protein>
    <submittedName>
        <fullName evidence="5">ABC transporter substrate-binding protein</fullName>
    </submittedName>
</protein>
<accession>A0A5B2W0I2</accession>
<dbReference type="PANTHER" id="PTHR30290">
    <property type="entry name" value="PERIPLASMIC BINDING COMPONENT OF ABC TRANSPORTER"/>
    <property type="match status" value="1"/>
</dbReference>
<dbReference type="InterPro" id="IPR000914">
    <property type="entry name" value="SBP_5_dom"/>
</dbReference>
<reference evidence="5 6" key="2">
    <citation type="submission" date="2019-09" db="EMBL/GenBank/DDBJ databases">
        <authorList>
            <person name="Jin C."/>
        </authorList>
    </citation>
    <scope>NUCLEOTIDE SEQUENCE [LARGE SCALE GENOMIC DNA]</scope>
    <source>
        <strain evidence="5 6">BN140002</strain>
    </source>
</reference>
<keyword evidence="6" id="KW-1185">Reference proteome</keyword>
<proteinExistence type="inferred from homology"/>
<sequence>MDLTRRDMMAGAAAAGAAAGLPGGALAQAKPSVLRVVPHANLQILDPIFTTIYISRNHGYMVYDTLFALDDQLQPRPQMVDTWEVSPDRLRYTFRLRDGLAWHDGSPVTAEDCTASLVRWSRRDPMGQRLFAIVDKLEAQDAKTFVMTLKQPYGIVLETLGKISSNVPFMMPKRIAETPADQQIQDTTGSGPFMFKRDEWQPGNKAVWVKNPNYKPRAEPVSSAAGGKIPKVDRVEWYTMDPNTAMNALIAGEVDYWEQVTPDLVPIVKQAQGVKVENLDPIGNMGWGRFNHLVAPSNNPLIRHAAMKAVNQEDYLRTAIGDPELYRVCKSIFPTGTPLYNEAGVDMVTQNQADARALLKQAGYNGEEFAILQPTDHPVLNPFTLVTAEALRKVGFNVKLVAMDWSTLGQRRTSREPVSNGGWNMFHTWWIGGDVINPLTGVGFAAAGEKGWPGWHTDPRTEELRAEFAAAATPEEAKKVAAAFQARTYEIGSYINLGQFFVPVGYRENVRGMIPSPVQFFWNMAVA</sequence>